<dbReference type="Proteomes" id="UP000320475">
    <property type="component" value="Unassembled WGS sequence"/>
</dbReference>
<gene>
    <name evidence="1" type="ORF">SeLEV6574_g07909</name>
</gene>
<evidence type="ECO:0000313" key="1">
    <source>
        <dbReference type="EMBL" id="TPX37355.1"/>
    </source>
</evidence>
<accession>A0A507CI54</accession>
<dbReference type="EMBL" id="QEAM01000650">
    <property type="protein sequence ID" value="TPX37355.1"/>
    <property type="molecule type" value="Genomic_DNA"/>
</dbReference>
<proteinExistence type="predicted"/>
<sequence>MLITYVHGCRQYSLKQNEKFVYVYNPDLTINSCESVGIITDLSSKEKWQCTVEKGDLNAFHKKWAVLTNSLTETSCGGILVPIKGSPGLYEIANTF</sequence>
<organism evidence="1 2">
    <name type="scientific">Synchytrium endobioticum</name>
    <dbReference type="NCBI Taxonomy" id="286115"/>
    <lineage>
        <taxon>Eukaryota</taxon>
        <taxon>Fungi</taxon>
        <taxon>Fungi incertae sedis</taxon>
        <taxon>Chytridiomycota</taxon>
        <taxon>Chytridiomycota incertae sedis</taxon>
        <taxon>Chytridiomycetes</taxon>
        <taxon>Synchytriales</taxon>
        <taxon>Synchytriaceae</taxon>
        <taxon>Synchytrium</taxon>
    </lineage>
</organism>
<dbReference type="AlphaFoldDB" id="A0A507CI54"/>
<protein>
    <submittedName>
        <fullName evidence="1">Uncharacterized protein</fullName>
    </submittedName>
</protein>
<evidence type="ECO:0000313" key="2">
    <source>
        <dbReference type="Proteomes" id="UP000320475"/>
    </source>
</evidence>
<dbReference type="VEuPathDB" id="FungiDB:SeMB42_g05582"/>
<name>A0A507CI54_9FUNG</name>
<comment type="caution">
    <text evidence="1">The sequence shown here is derived from an EMBL/GenBank/DDBJ whole genome shotgun (WGS) entry which is preliminary data.</text>
</comment>
<reference evidence="1 2" key="1">
    <citation type="journal article" date="2019" name="Sci. Rep.">
        <title>Comparative genomics of chytrid fungi reveal insights into the obligate biotrophic and pathogenic lifestyle of Synchytrium endobioticum.</title>
        <authorList>
            <person name="van de Vossenberg B.T.L.H."/>
            <person name="Warris S."/>
            <person name="Nguyen H.D.T."/>
            <person name="van Gent-Pelzer M.P.E."/>
            <person name="Joly D.L."/>
            <person name="van de Geest H.C."/>
            <person name="Bonants P.J.M."/>
            <person name="Smith D.S."/>
            <person name="Levesque C.A."/>
            <person name="van der Lee T.A.J."/>
        </authorList>
    </citation>
    <scope>NUCLEOTIDE SEQUENCE [LARGE SCALE GENOMIC DNA]</scope>
    <source>
        <strain evidence="1 2">LEV6574</strain>
    </source>
</reference>